<keyword evidence="2" id="KW-1185">Reference proteome</keyword>
<proteinExistence type="predicted"/>
<dbReference type="Proteomes" id="UP000596660">
    <property type="component" value="Unplaced"/>
</dbReference>
<dbReference type="AlphaFoldDB" id="A0A803MY74"/>
<reference evidence="1" key="1">
    <citation type="journal article" date="2017" name="Nature">
        <title>The genome of Chenopodium quinoa.</title>
        <authorList>
            <person name="Jarvis D.E."/>
            <person name="Ho Y.S."/>
            <person name="Lightfoot D.J."/>
            <person name="Schmoeckel S.M."/>
            <person name="Li B."/>
            <person name="Borm T.J.A."/>
            <person name="Ohyanagi H."/>
            <person name="Mineta K."/>
            <person name="Michell C.T."/>
            <person name="Saber N."/>
            <person name="Kharbatia N.M."/>
            <person name="Rupper R.R."/>
            <person name="Sharp A.R."/>
            <person name="Dally N."/>
            <person name="Boughton B.A."/>
            <person name="Woo Y.H."/>
            <person name="Gao G."/>
            <person name="Schijlen E.G.W.M."/>
            <person name="Guo X."/>
            <person name="Momin A.A."/>
            <person name="Negrao S."/>
            <person name="Al-Babili S."/>
            <person name="Gehring C."/>
            <person name="Roessner U."/>
            <person name="Jung C."/>
            <person name="Murphy K."/>
            <person name="Arold S.T."/>
            <person name="Gojobori T."/>
            <person name="van der Linden C.G."/>
            <person name="van Loo E.N."/>
            <person name="Jellen E.N."/>
            <person name="Maughan P.J."/>
            <person name="Tester M."/>
        </authorList>
    </citation>
    <scope>NUCLEOTIDE SEQUENCE [LARGE SCALE GENOMIC DNA]</scope>
    <source>
        <strain evidence="1">cv. PI 614886</strain>
    </source>
</reference>
<reference evidence="1" key="2">
    <citation type="submission" date="2021-03" db="UniProtKB">
        <authorList>
            <consortium name="EnsemblPlants"/>
        </authorList>
    </citation>
    <scope>IDENTIFICATION</scope>
</reference>
<accession>A0A803MY74</accession>
<dbReference type="Gramene" id="AUR62037154-RA">
    <property type="protein sequence ID" value="AUR62037154-RA:cds"/>
    <property type="gene ID" value="AUR62037154"/>
</dbReference>
<name>A0A803MY74_CHEQI</name>
<sequence length="153" mass="17334">MDLPAPLGSKKQGQWGPCGIGALEGANCLAIERLLILILKSSISGCYWVSQLEIDADERDRGFILLSVALKLMVVAMLVKRHVDGFLPIDVYNIEVEVKRGQKARLDCYLLITTTLSLRIKECRRLLWVFTDKRYVFAYCIASYCMHHLEVSL</sequence>
<evidence type="ECO:0000313" key="1">
    <source>
        <dbReference type="EnsemblPlants" id="AUR62037154-RA:cds"/>
    </source>
</evidence>
<organism evidence="1 2">
    <name type="scientific">Chenopodium quinoa</name>
    <name type="common">Quinoa</name>
    <dbReference type="NCBI Taxonomy" id="63459"/>
    <lineage>
        <taxon>Eukaryota</taxon>
        <taxon>Viridiplantae</taxon>
        <taxon>Streptophyta</taxon>
        <taxon>Embryophyta</taxon>
        <taxon>Tracheophyta</taxon>
        <taxon>Spermatophyta</taxon>
        <taxon>Magnoliopsida</taxon>
        <taxon>eudicotyledons</taxon>
        <taxon>Gunneridae</taxon>
        <taxon>Pentapetalae</taxon>
        <taxon>Caryophyllales</taxon>
        <taxon>Chenopodiaceae</taxon>
        <taxon>Chenopodioideae</taxon>
        <taxon>Atripliceae</taxon>
        <taxon>Chenopodium</taxon>
    </lineage>
</organism>
<evidence type="ECO:0000313" key="2">
    <source>
        <dbReference type="Proteomes" id="UP000596660"/>
    </source>
</evidence>
<dbReference type="EnsemblPlants" id="AUR62037154-RA">
    <property type="protein sequence ID" value="AUR62037154-RA:cds"/>
    <property type="gene ID" value="AUR62037154"/>
</dbReference>
<protein>
    <submittedName>
        <fullName evidence="1">Uncharacterized protein</fullName>
    </submittedName>
</protein>